<dbReference type="CDD" id="cd00096">
    <property type="entry name" value="Ig"/>
    <property type="match status" value="1"/>
</dbReference>
<sequence length="259" mass="27954">MPTAKNMPVLLLLCTCVVDGAENRSEQETESASVVLKEGTDALIECNVTGGHGDVRWYGPGGRQLVEEPGGKWLIEEKGQLNISGVSFEDRGRYMCVTDGGNYSVTVRVAYTHSGLGVYFVGVCLVAFSVTMVLNVALLGMVRSHLKKTERAINEFFRTEGAEKVQKALEIARHIPIITSAKTMELAKVTQYRTKEFARHMEELARSIPLPPLLSNCRGGAGASGTAEPPESERGAVGLMAGEERGSQVADMEVSVHSP</sequence>
<comment type="function">
    <text evidence="6">Component of the elastin-associated microfibrils.</text>
</comment>
<dbReference type="GeneTree" id="ENSGT00390000011576"/>
<keyword evidence="5" id="KW-0393">Immunoglobulin domain</keyword>
<keyword evidence="9" id="KW-0812">Transmembrane</keyword>
<evidence type="ECO:0000256" key="4">
    <source>
        <dbReference type="ARBA" id="ARBA00023180"/>
    </source>
</evidence>
<evidence type="ECO:0000256" key="1">
    <source>
        <dbReference type="ARBA" id="ARBA00004251"/>
    </source>
</evidence>
<evidence type="ECO:0000256" key="6">
    <source>
        <dbReference type="ARBA" id="ARBA00049640"/>
    </source>
</evidence>
<dbReference type="InterPro" id="IPR007110">
    <property type="entry name" value="Ig-like_dom"/>
</dbReference>
<dbReference type="OMA" id="WQIQEEG"/>
<keyword evidence="13" id="KW-1185">Reference proteome</keyword>
<dbReference type="PANTHER" id="PTHR14340">
    <property type="entry name" value="MICROFIBRIL-ASSOCIATED GLYCOPROTEIN 3"/>
    <property type="match status" value="1"/>
</dbReference>
<reference evidence="12" key="1">
    <citation type="submission" date="2025-08" db="UniProtKB">
        <authorList>
            <consortium name="Ensembl"/>
        </authorList>
    </citation>
    <scope>IDENTIFICATION</scope>
</reference>
<keyword evidence="4" id="KW-0325">Glycoprotein</keyword>
<dbReference type="RefSeq" id="XP_019713680.1">
    <property type="nucleotide sequence ID" value="XM_019858121.1"/>
</dbReference>
<evidence type="ECO:0000256" key="5">
    <source>
        <dbReference type="ARBA" id="ARBA00023319"/>
    </source>
</evidence>
<evidence type="ECO:0000256" key="10">
    <source>
        <dbReference type="SAM" id="SignalP"/>
    </source>
</evidence>
<dbReference type="OrthoDB" id="8611351at2759"/>
<evidence type="ECO:0000256" key="9">
    <source>
        <dbReference type="SAM" id="Phobius"/>
    </source>
</evidence>
<dbReference type="RefSeq" id="XP_019713679.1">
    <property type="nucleotide sequence ID" value="XM_019858120.1"/>
</dbReference>
<proteinExistence type="predicted"/>
<dbReference type="Ensembl" id="ENSHCOT00000023264.1">
    <property type="protein sequence ID" value="ENSHCOP00000015369.1"/>
    <property type="gene ID" value="ENSHCOG00000018953.1"/>
</dbReference>
<dbReference type="STRING" id="109280.ENSHCOP00000015369"/>
<evidence type="ECO:0000313" key="13">
    <source>
        <dbReference type="Proteomes" id="UP000264820"/>
    </source>
</evidence>
<dbReference type="RefSeq" id="XP_019713681.1">
    <property type="nucleotide sequence ID" value="XM_019858122.1"/>
</dbReference>
<dbReference type="Pfam" id="PF13927">
    <property type="entry name" value="Ig_3"/>
    <property type="match status" value="1"/>
</dbReference>
<dbReference type="PROSITE" id="PS50835">
    <property type="entry name" value="IG_LIKE"/>
    <property type="match status" value="1"/>
</dbReference>
<dbReference type="GeneID" id="109508240"/>
<dbReference type="RefSeq" id="XP_019713683.1">
    <property type="nucleotide sequence ID" value="XM_019858124.1"/>
</dbReference>
<feature type="domain" description="Ig-like" evidence="11">
    <location>
        <begin position="2"/>
        <end position="112"/>
    </location>
</feature>
<dbReference type="AlphaFoldDB" id="A0A3Q2YBR7"/>
<feature type="region of interest" description="Disordered" evidence="8">
    <location>
        <begin position="219"/>
        <end position="259"/>
    </location>
</feature>
<dbReference type="InterPro" id="IPR036179">
    <property type="entry name" value="Ig-like_dom_sf"/>
</dbReference>
<evidence type="ECO:0000256" key="2">
    <source>
        <dbReference type="ARBA" id="ARBA00022475"/>
    </source>
</evidence>
<organism evidence="12 13">
    <name type="scientific">Hippocampus comes</name>
    <name type="common">Tiger tail seahorse</name>
    <dbReference type="NCBI Taxonomy" id="109280"/>
    <lineage>
        <taxon>Eukaryota</taxon>
        <taxon>Metazoa</taxon>
        <taxon>Chordata</taxon>
        <taxon>Craniata</taxon>
        <taxon>Vertebrata</taxon>
        <taxon>Euteleostomi</taxon>
        <taxon>Actinopterygii</taxon>
        <taxon>Neopterygii</taxon>
        <taxon>Teleostei</taxon>
        <taxon>Neoteleostei</taxon>
        <taxon>Acanthomorphata</taxon>
        <taxon>Syngnathiaria</taxon>
        <taxon>Syngnathiformes</taxon>
        <taxon>Syngnathoidei</taxon>
        <taxon>Syngnathidae</taxon>
        <taxon>Hippocampus</taxon>
    </lineage>
</organism>
<keyword evidence="9" id="KW-1133">Transmembrane helix</keyword>
<dbReference type="Gene3D" id="2.60.40.10">
    <property type="entry name" value="Immunoglobulins"/>
    <property type="match status" value="1"/>
</dbReference>
<protein>
    <recommendedName>
        <fullName evidence="7">Microfibril-associated glycoprotein 3</fullName>
    </recommendedName>
</protein>
<keyword evidence="3 9" id="KW-0472">Membrane</keyword>
<evidence type="ECO:0000313" key="12">
    <source>
        <dbReference type="Ensembl" id="ENSHCOP00000015369.1"/>
    </source>
</evidence>
<dbReference type="GO" id="GO:0005886">
    <property type="term" value="C:plasma membrane"/>
    <property type="evidence" value="ECO:0007669"/>
    <property type="project" value="UniProtKB-SubCell"/>
</dbReference>
<dbReference type="InterPro" id="IPR013783">
    <property type="entry name" value="Ig-like_fold"/>
</dbReference>
<accession>A0A3Q2YBR7</accession>
<dbReference type="SUPFAM" id="SSF48726">
    <property type="entry name" value="Immunoglobulin"/>
    <property type="match status" value="1"/>
</dbReference>
<feature type="transmembrane region" description="Helical" evidence="9">
    <location>
        <begin position="116"/>
        <end position="142"/>
    </location>
</feature>
<keyword evidence="10" id="KW-0732">Signal</keyword>
<evidence type="ECO:0000259" key="11">
    <source>
        <dbReference type="PROSITE" id="PS50835"/>
    </source>
</evidence>
<reference evidence="12" key="2">
    <citation type="submission" date="2025-09" db="UniProtKB">
        <authorList>
            <consortium name="Ensembl"/>
        </authorList>
    </citation>
    <scope>IDENTIFICATION</scope>
</reference>
<comment type="subcellular location">
    <subcellularLocation>
        <location evidence="1">Cell membrane</location>
        <topology evidence="1">Single-pass type I membrane protein</topology>
    </subcellularLocation>
</comment>
<feature type="chain" id="PRO_5018527332" description="Microfibril-associated glycoprotein 3" evidence="10">
    <location>
        <begin position="21"/>
        <end position="259"/>
    </location>
</feature>
<evidence type="ECO:0000256" key="7">
    <source>
        <dbReference type="ARBA" id="ARBA00049731"/>
    </source>
</evidence>
<dbReference type="PANTHER" id="PTHR14340:SF4">
    <property type="entry name" value="MICROFIBRIL-ASSOCIATED GLYCOPROTEIN 3"/>
    <property type="match status" value="1"/>
</dbReference>
<dbReference type="SMART" id="SM00409">
    <property type="entry name" value="IG"/>
    <property type="match status" value="1"/>
</dbReference>
<evidence type="ECO:0000256" key="3">
    <source>
        <dbReference type="ARBA" id="ARBA00023136"/>
    </source>
</evidence>
<evidence type="ECO:0000256" key="8">
    <source>
        <dbReference type="SAM" id="MobiDB-lite"/>
    </source>
</evidence>
<keyword evidence="2" id="KW-1003">Cell membrane</keyword>
<name>A0A3Q2YBR7_HIPCM</name>
<dbReference type="Proteomes" id="UP000264820">
    <property type="component" value="Unplaced"/>
</dbReference>
<dbReference type="InterPro" id="IPR003599">
    <property type="entry name" value="Ig_sub"/>
</dbReference>
<feature type="signal peptide" evidence="10">
    <location>
        <begin position="1"/>
        <end position="20"/>
    </location>
</feature>